<dbReference type="KEGG" id="caa:Caka_3048"/>
<dbReference type="RefSeq" id="WP_013044777.1">
    <property type="nucleotide sequence ID" value="NC_014008.1"/>
</dbReference>
<keyword evidence="2" id="KW-1185">Reference proteome</keyword>
<proteinExistence type="predicted"/>
<reference evidence="1 2" key="1">
    <citation type="journal article" date="2010" name="Stand. Genomic Sci.">
        <title>Complete genome sequence of Coraliomargarita akajimensis type strain (04OKA010-24).</title>
        <authorList>
            <person name="Mavromatis K."/>
            <person name="Abt B."/>
            <person name="Brambilla E."/>
            <person name="Lapidus A."/>
            <person name="Copeland A."/>
            <person name="Deshpande S."/>
            <person name="Nolan M."/>
            <person name="Lucas S."/>
            <person name="Tice H."/>
            <person name="Cheng J.F."/>
            <person name="Han C."/>
            <person name="Detter J.C."/>
            <person name="Woyke T."/>
            <person name="Goodwin L."/>
            <person name="Pitluck S."/>
            <person name="Held B."/>
            <person name="Brettin T."/>
            <person name="Tapia R."/>
            <person name="Ivanova N."/>
            <person name="Mikhailova N."/>
            <person name="Pati A."/>
            <person name="Liolios K."/>
            <person name="Chen A."/>
            <person name="Palaniappan K."/>
            <person name="Land M."/>
            <person name="Hauser L."/>
            <person name="Chang Y.J."/>
            <person name="Jeffries C.D."/>
            <person name="Rohde M."/>
            <person name="Goker M."/>
            <person name="Bristow J."/>
            <person name="Eisen J.A."/>
            <person name="Markowitz V."/>
            <person name="Hugenholtz P."/>
            <person name="Klenk H.P."/>
            <person name="Kyrpides N.C."/>
        </authorList>
    </citation>
    <scope>NUCLEOTIDE SEQUENCE [LARGE SCALE GENOMIC DNA]</scope>
    <source>
        <strain evidence="2">DSM 45221 / IAM 15411 / JCM 23193 / KCTC 12865</strain>
    </source>
</reference>
<accession>D5EI21</accession>
<dbReference type="AlphaFoldDB" id="D5EI21"/>
<sequence length="84" mass="9679">METKNIYIEALEAEQAGDWNKAHELVQGMVTAEAAWVHAYLHRVEGDQWNAEYWYNRAVKPVCTTSLATEWEALYQNLSAIGRH</sequence>
<protein>
    <submittedName>
        <fullName evidence="1">Uncharacterized protein</fullName>
    </submittedName>
</protein>
<dbReference type="eggNOG" id="ENOG5032YM4">
    <property type="taxonomic scope" value="Bacteria"/>
</dbReference>
<evidence type="ECO:0000313" key="2">
    <source>
        <dbReference type="Proteomes" id="UP000000925"/>
    </source>
</evidence>
<organism evidence="1 2">
    <name type="scientific">Coraliomargarita akajimensis (strain DSM 45221 / IAM 15411 / JCM 23193 / KCTC 12865 / 04OKA010-24)</name>
    <dbReference type="NCBI Taxonomy" id="583355"/>
    <lineage>
        <taxon>Bacteria</taxon>
        <taxon>Pseudomonadati</taxon>
        <taxon>Verrucomicrobiota</taxon>
        <taxon>Opitutia</taxon>
        <taxon>Puniceicoccales</taxon>
        <taxon>Coraliomargaritaceae</taxon>
        <taxon>Coraliomargarita</taxon>
    </lineage>
</organism>
<name>D5EI21_CORAD</name>
<dbReference type="HOGENOM" id="CLU_165468_1_0_0"/>
<dbReference type="EMBL" id="CP001998">
    <property type="protein sequence ID" value="ADE56061.1"/>
    <property type="molecule type" value="Genomic_DNA"/>
</dbReference>
<evidence type="ECO:0000313" key="1">
    <source>
        <dbReference type="EMBL" id="ADE56061.1"/>
    </source>
</evidence>
<dbReference type="Proteomes" id="UP000000925">
    <property type="component" value="Chromosome"/>
</dbReference>
<dbReference type="STRING" id="583355.Caka_3048"/>
<dbReference type="OrthoDB" id="370799at2"/>
<gene>
    <name evidence="1" type="ordered locus">Caka_3048</name>
</gene>